<dbReference type="AlphaFoldDB" id="A0A1Q8YAQ8"/>
<protein>
    <submittedName>
        <fullName evidence="2">Uncharacterized protein</fullName>
    </submittedName>
</protein>
<sequence length="143" mass="15613">MPTTSVEAAREWHESTRNRAQRKHVTATPQHGAATDASETFDAARRRLMIANADIADIEAAELRNELLDKKEVDAAVFEIARAMRDGLTNCARRIAAEVSTLTTADACETVIEREHRALLDSMAHQIGVRLGAVDLVPVPACP</sequence>
<feature type="compositionally biased region" description="Basic and acidic residues" evidence="1">
    <location>
        <begin position="8"/>
        <end position="17"/>
    </location>
</feature>
<dbReference type="EMBL" id="MSYM01000018">
    <property type="protein sequence ID" value="OLP05161.1"/>
    <property type="molecule type" value="Genomic_DNA"/>
</dbReference>
<dbReference type="RefSeq" id="WP_075588005.1">
    <property type="nucleotide sequence ID" value="NZ_MSYM01000018.1"/>
</dbReference>
<dbReference type="Proteomes" id="UP000185911">
    <property type="component" value="Unassembled WGS sequence"/>
</dbReference>
<name>A0A1Q8YAQ8_9BURK</name>
<keyword evidence="3" id="KW-1185">Reference proteome</keyword>
<evidence type="ECO:0000256" key="1">
    <source>
        <dbReference type="SAM" id="MobiDB-lite"/>
    </source>
</evidence>
<comment type="caution">
    <text evidence="2">The sequence shown here is derived from an EMBL/GenBank/DDBJ whole genome shotgun (WGS) entry which is preliminary data.</text>
</comment>
<gene>
    <name evidence="2" type="ORF">BLL52_3982</name>
</gene>
<organism evidence="2 3">
    <name type="scientific">Rhodoferax antarcticus ANT.BR</name>
    <dbReference type="NCBI Taxonomy" id="1111071"/>
    <lineage>
        <taxon>Bacteria</taxon>
        <taxon>Pseudomonadati</taxon>
        <taxon>Pseudomonadota</taxon>
        <taxon>Betaproteobacteria</taxon>
        <taxon>Burkholderiales</taxon>
        <taxon>Comamonadaceae</taxon>
        <taxon>Rhodoferax</taxon>
    </lineage>
</organism>
<accession>A0A1Q8YAQ8</accession>
<reference evidence="2 3" key="1">
    <citation type="submission" date="2017-01" db="EMBL/GenBank/DDBJ databases">
        <title>Genome sequence of Rhodoferax antarcticus ANT.BR, a psychrophilic purple nonsulfur bacterium from an Antarctic microbial mat.</title>
        <authorList>
            <person name="Baker J."/>
            <person name="Riester C."/>
            <person name="Skinner B."/>
            <person name="Newell A."/>
            <person name="Swingley W."/>
            <person name="Madigan M."/>
            <person name="Jung D."/>
            <person name="Asao M."/>
            <person name="Chen M."/>
            <person name="Loughlin P."/>
            <person name="Pan H."/>
            <person name="Lin S."/>
            <person name="Li N."/>
            <person name="Shaw J."/>
            <person name="Prado M."/>
            <person name="Sherman C."/>
            <person name="Li X."/>
            <person name="Tang J."/>
            <person name="Blankenship R."/>
            <person name="Zhao T."/>
            <person name="Touchman J."/>
            <person name="Sattley M."/>
        </authorList>
    </citation>
    <scope>NUCLEOTIDE SEQUENCE [LARGE SCALE GENOMIC DNA]</scope>
    <source>
        <strain evidence="2 3">ANT.BR</strain>
    </source>
</reference>
<evidence type="ECO:0000313" key="3">
    <source>
        <dbReference type="Proteomes" id="UP000185911"/>
    </source>
</evidence>
<feature type="region of interest" description="Disordered" evidence="1">
    <location>
        <begin position="1"/>
        <end position="38"/>
    </location>
</feature>
<proteinExistence type="predicted"/>
<evidence type="ECO:0000313" key="2">
    <source>
        <dbReference type="EMBL" id="OLP05161.1"/>
    </source>
</evidence>